<dbReference type="HOGENOM" id="CLU_2359624_0_0_1"/>
<dbReference type="InterPro" id="IPR021833">
    <property type="entry name" value="DUF3425"/>
</dbReference>
<name>H1W3W6_COLHI</name>
<dbReference type="Pfam" id="PF11905">
    <property type="entry name" value="DUF3425"/>
    <property type="match status" value="1"/>
</dbReference>
<gene>
    <name evidence="1" type="ORF">CH063_15668</name>
</gene>
<dbReference type="Proteomes" id="UP000007174">
    <property type="component" value="Unassembled WGS sequence"/>
</dbReference>
<evidence type="ECO:0000313" key="1">
    <source>
        <dbReference type="EMBL" id="CCF47179.1"/>
    </source>
</evidence>
<organism evidence="1 2">
    <name type="scientific">Colletotrichum higginsianum (strain IMI 349063)</name>
    <name type="common">Crucifer anthracnose fungus</name>
    <dbReference type="NCBI Taxonomy" id="759273"/>
    <lineage>
        <taxon>Eukaryota</taxon>
        <taxon>Fungi</taxon>
        <taxon>Dikarya</taxon>
        <taxon>Ascomycota</taxon>
        <taxon>Pezizomycotina</taxon>
        <taxon>Sordariomycetes</taxon>
        <taxon>Hypocreomycetidae</taxon>
        <taxon>Glomerellales</taxon>
        <taxon>Glomerellaceae</taxon>
        <taxon>Colletotrichum</taxon>
        <taxon>Colletotrichum destructivum species complex</taxon>
    </lineage>
</organism>
<dbReference type="eggNOG" id="ENOG502SIHU">
    <property type="taxonomic scope" value="Eukaryota"/>
</dbReference>
<dbReference type="EMBL" id="CACQ02009451">
    <property type="protein sequence ID" value="CCF47179.1"/>
    <property type="molecule type" value="Genomic_DNA"/>
</dbReference>
<proteinExistence type="predicted"/>
<dbReference type="VEuPathDB" id="FungiDB:CH63R_13069"/>
<accession>H1W3W6</accession>
<evidence type="ECO:0000313" key="2">
    <source>
        <dbReference type="Proteomes" id="UP000007174"/>
    </source>
</evidence>
<reference evidence="2" key="1">
    <citation type="journal article" date="2012" name="Nat. Genet.">
        <title>Lifestyle transitions in plant pathogenic Colletotrichum fungi deciphered by genome and transcriptome analyses.</title>
        <authorList>
            <person name="O'Connell R.J."/>
            <person name="Thon M.R."/>
            <person name="Hacquard S."/>
            <person name="Amyotte S.G."/>
            <person name="Kleemann J."/>
            <person name="Torres M.F."/>
            <person name="Damm U."/>
            <person name="Buiate E.A."/>
            <person name="Epstein L."/>
            <person name="Alkan N."/>
            <person name="Altmueller J."/>
            <person name="Alvarado-Balderrama L."/>
            <person name="Bauser C.A."/>
            <person name="Becker C."/>
            <person name="Birren B.W."/>
            <person name="Chen Z."/>
            <person name="Choi J."/>
            <person name="Crouch J.A."/>
            <person name="Duvick J.P."/>
            <person name="Farman M.A."/>
            <person name="Gan P."/>
            <person name="Heiman D."/>
            <person name="Henrissat B."/>
            <person name="Howard R.J."/>
            <person name="Kabbage M."/>
            <person name="Koch C."/>
            <person name="Kracher B."/>
            <person name="Kubo Y."/>
            <person name="Law A.D."/>
            <person name="Lebrun M.-H."/>
            <person name="Lee Y.-H."/>
            <person name="Miyara I."/>
            <person name="Moore N."/>
            <person name="Neumann U."/>
            <person name="Nordstroem K."/>
            <person name="Panaccione D.G."/>
            <person name="Panstruga R."/>
            <person name="Place M."/>
            <person name="Proctor R.H."/>
            <person name="Prusky D."/>
            <person name="Rech G."/>
            <person name="Reinhardt R."/>
            <person name="Rollins J.A."/>
            <person name="Rounsley S."/>
            <person name="Schardl C.L."/>
            <person name="Schwartz D.C."/>
            <person name="Shenoy N."/>
            <person name="Shirasu K."/>
            <person name="Sikhakolli U.R."/>
            <person name="Stueber K."/>
            <person name="Sukno S.A."/>
            <person name="Sweigard J.A."/>
            <person name="Takano Y."/>
            <person name="Takahara H."/>
            <person name="Trail F."/>
            <person name="van der Does H.C."/>
            <person name="Voll L.M."/>
            <person name="Will I."/>
            <person name="Young S."/>
            <person name="Zeng Q."/>
            <person name="Zhang J."/>
            <person name="Zhou S."/>
            <person name="Dickman M.B."/>
            <person name="Schulze-Lefert P."/>
            <person name="Ver Loren van Themaat E."/>
            <person name="Ma L.-J."/>
            <person name="Vaillancourt L.J."/>
        </authorList>
    </citation>
    <scope>NUCLEOTIDE SEQUENCE [LARGE SCALE GENOMIC DNA]</scope>
    <source>
        <strain evidence="2">IMI 349063</strain>
    </source>
</reference>
<dbReference type="PANTHER" id="PTHR37012:SF2">
    <property type="entry name" value="BZIP DOMAIN-CONTAINING PROTEIN-RELATED"/>
    <property type="match status" value="1"/>
</dbReference>
<dbReference type="STRING" id="759273.H1W3W6"/>
<dbReference type="AlphaFoldDB" id="H1W3W6"/>
<sequence length="96" mass="10990">MRNWNILPTATNYALMPAMIRPTQLQRFVPHRMTIDLVPHPAIRDALIHKFRDWLSPGTTDTGGTSHATNGSNWSLDKSIRAMYPEIEGMGFRIRE</sequence>
<dbReference type="PANTHER" id="PTHR37012">
    <property type="entry name" value="B-ZIP TRANSCRIPTION FACTOR (EUROFUNG)-RELATED"/>
    <property type="match status" value="1"/>
</dbReference>
<protein>
    <submittedName>
        <fullName evidence="1">Uncharacterized protein</fullName>
    </submittedName>
</protein>